<evidence type="ECO:0000313" key="10">
    <source>
        <dbReference type="Proteomes" id="UP001139516"/>
    </source>
</evidence>
<dbReference type="Gene3D" id="2.70.98.10">
    <property type="match status" value="1"/>
</dbReference>
<comment type="caution">
    <text evidence="9">The sequence shown here is derived from an EMBL/GenBank/DDBJ whole genome shotgun (WGS) entry which is preliminary data.</text>
</comment>
<feature type="domain" description="Glucan biosynthesis periplasmic MdoG C-terminal" evidence="8">
    <location>
        <begin position="54"/>
        <end position="522"/>
    </location>
</feature>
<evidence type="ECO:0000256" key="5">
    <source>
        <dbReference type="ARBA" id="ARBA00022764"/>
    </source>
</evidence>
<dbReference type="Pfam" id="PF04349">
    <property type="entry name" value="MdoG"/>
    <property type="match status" value="1"/>
</dbReference>
<dbReference type="InterPro" id="IPR014718">
    <property type="entry name" value="GH-type_carb-bd"/>
</dbReference>
<dbReference type="GO" id="GO:0003824">
    <property type="term" value="F:catalytic activity"/>
    <property type="evidence" value="ECO:0007669"/>
    <property type="project" value="InterPro"/>
</dbReference>
<evidence type="ECO:0000256" key="3">
    <source>
        <dbReference type="ARBA" id="ARBA00009284"/>
    </source>
</evidence>
<dbReference type="InterPro" id="IPR023704">
    <property type="entry name" value="MdoG_OpgG"/>
</dbReference>
<reference evidence="9" key="1">
    <citation type="submission" date="2022-04" db="EMBL/GenBank/DDBJ databases">
        <title>Roseomonas acroporae sp. nov., isolated from coral Acropora digitifera.</title>
        <authorList>
            <person name="Sun H."/>
        </authorList>
    </citation>
    <scope>NUCLEOTIDE SEQUENCE</scope>
    <source>
        <strain evidence="9">NAR14</strain>
    </source>
</reference>
<evidence type="ECO:0000256" key="6">
    <source>
        <dbReference type="HAMAP-Rule" id="MF_01069"/>
    </source>
</evidence>
<sequence>MARRRDLVLGSLAAPLLAAGPRPAPAQTAGGQQAGGQQAGGRPDRAAPFDPAPFDPAQVRQAARDLAAQPYRAPDNRLPGALNDLDYDAYRKLRFIPGRALWGGSGLPFSLQFFHRGFLYKDRVDLHEVHDGRAEPIRYDPTLFEFGDLPRPTEDLGFAGFRIHYALNRPDYQDEVAAFLGASYFRAVAKGQGYGLSARGLAIRTAEPQGEEFPAFRAFWIERPRPGAGALVVHALLDSPSAAAAYRFTIRPGQETVFDVESVVFPRVEIAAAGIAPLTSMFFFDPSDRVGVDDFRPAVHDSHGLMLATGGGDQIWRPLANPRDLQVSAFADANPRGFGLLQRKRRFADYDDLEARYERRPSLWVEPIGDWGEGFVHLVEIPTVGEIHDNIVAAWRPKQPLKAKGEHGFTYRLRWCAAVPGNEALAQFTGTASGVGGAAGTRLFVLEAAGKALNELPPDAQPALATWSSKGEIRNPVALRNPETGGWRLSFELAPGGERLVELRAQLMLGERPLTETWLYRWTPQ</sequence>
<feature type="region of interest" description="Disordered" evidence="7">
    <location>
        <begin position="18"/>
        <end position="55"/>
    </location>
</feature>
<dbReference type="PIRSF" id="PIRSF006281">
    <property type="entry name" value="MdoG"/>
    <property type="match status" value="1"/>
</dbReference>
<evidence type="ECO:0000256" key="4">
    <source>
        <dbReference type="ARBA" id="ARBA00022729"/>
    </source>
</evidence>
<feature type="compositionally biased region" description="Low complexity" evidence="7">
    <location>
        <begin position="18"/>
        <end position="31"/>
    </location>
</feature>
<dbReference type="GO" id="GO:0051274">
    <property type="term" value="P:beta-glucan biosynthetic process"/>
    <property type="evidence" value="ECO:0007669"/>
    <property type="project" value="TreeGrafter"/>
</dbReference>
<dbReference type="PANTHER" id="PTHR30504:SF2">
    <property type="entry name" value="GLUCANS BIOSYNTHESIS PROTEIN G"/>
    <property type="match status" value="1"/>
</dbReference>
<dbReference type="InterPro" id="IPR013783">
    <property type="entry name" value="Ig-like_fold"/>
</dbReference>
<accession>A0A9X1Y9P7</accession>
<dbReference type="InterPro" id="IPR011013">
    <property type="entry name" value="Gal_mutarotase_sf_dom"/>
</dbReference>
<keyword evidence="10" id="KW-1185">Reference proteome</keyword>
<name>A0A9X1Y9P7_9PROT</name>
<comment type="pathway">
    <text evidence="2 6">Glycan metabolism; osmoregulated periplasmic glucan (OPG) biosynthesis.</text>
</comment>
<dbReference type="InterPro" id="IPR014756">
    <property type="entry name" value="Ig_E-set"/>
</dbReference>
<dbReference type="EMBL" id="JALPRX010000065">
    <property type="protein sequence ID" value="MCK8785707.1"/>
    <property type="molecule type" value="Genomic_DNA"/>
</dbReference>
<dbReference type="GO" id="GO:0030246">
    <property type="term" value="F:carbohydrate binding"/>
    <property type="evidence" value="ECO:0007669"/>
    <property type="project" value="InterPro"/>
</dbReference>
<evidence type="ECO:0000256" key="2">
    <source>
        <dbReference type="ARBA" id="ARBA00005001"/>
    </source>
</evidence>
<comment type="subcellular location">
    <subcellularLocation>
        <location evidence="1 6">Periplasm</location>
    </subcellularLocation>
</comment>
<protein>
    <recommendedName>
        <fullName evidence="6">Glucans biosynthesis protein G</fullName>
    </recommendedName>
</protein>
<evidence type="ECO:0000313" key="9">
    <source>
        <dbReference type="EMBL" id="MCK8785707.1"/>
    </source>
</evidence>
<comment type="similarity">
    <text evidence="3 6">Belongs to the OpgD/OpgG family.</text>
</comment>
<keyword evidence="4 6" id="KW-0732">Signal</keyword>
<gene>
    <name evidence="6" type="primary">opgG</name>
    <name evidence="9" type="ORF">M0638_15075</name>
</gene>
<keyword evidence="5 6" id="KW-0574">Periplasm</keyword>
<proteinExistence type="inferred from homology"/>
<evidence type="ECO:0000256" key="7">
    <source>
        <dbReference type="SAM" id="MobiDB-lite"/>
    </source>
</evidence>
<evidence type="ECO:0000259" key="8">
    <source>
        <dbReference type="Pfam" id="PF04349"/>
    </source>
</evidence>
<dbReference type="Proteomes" id="UP001139516">
    <property type="component" value="Unassembled WGS sequence"/>
</dbReference>
<dbReference type="InterPro" id="IPR007444">
    <property type="entry name" value="Glucan_biosyn_MdoG_C"/>
</dbReference>
<dbReference type="FunFam" id="2.70.98.10:FF:000001">
    <property type="entry name" value="Glucans biosynthesis protein G"/>
    <property type="match status" value="1"/>
</dbReference>
<evidence type="ECO:0000256" key="1">
    <source>
        <dbReference type="ARBA" id="ARBA00004418"/>
    </source>
</evidence>
<dbReference type="HAMAP" id="MF_01069">
    <property type="entry name" value="MdoG_OpgG"/>
    <property type="match status" value="1"/>
</dbReference>
<dbReference type="Gene3D" id="2.60.40.10">
    <property type="entry name" value="Immunoglobulins"/>
    <property type="match status" value="1"/>
</dbReference>
<dbReference type="SUPFAM" id="SSF81296">
    <property type="entry name" value="E set domains"/>
    <property type="match status" value="1"/>
</dbReference>
<dbReference type="SUPFAM" id="SSF74650">
    <property type="entry name" value="Galactose mutarotase-like"/>
    <property type="match status" value="1"/>
</dbReference>
<comment type="function">
    <text evidence="6">Involved in the biosynthesis of osmoregulated periplasmic glucans (OPGs).</text>
</comment>
<organism evidence="9 10">
    <name type="scientific">Roseomonas acroporae</name>
    <dbReference type="NCBI Taxonomy" id="2937791"/>
    <lineage>
        <taxon>Bacteria</taxon>
        <taxon>Pseudomonadati</taxon>
        <taxon>Pseudomonadota</taxon>
        <taxon>Alphaproteobacteria</taxon>
        <taxon>Acetobacterales</taxon>
        <taxon>Roseomonadaceae</taxon>
        <taxon>Roseomonas</taxon>
    </lineage>
</organism>
<dbReference type="AlphaFoldDB" id="A0A9X1Y9P7"/>
<dbReference type="InterPro" id="IPR014438">
    <property type="entry name" value="Glucan_biosyn_MdoG/MdoD"/>
</dbReference>
<dbReference type="PANTHER" id="PTHR30504">
    <property type="entry name" value="GLUCANS BIOSYNTHESIS PROTEIN"/>
    <property type="match status" value="1"/>
</dbReference>
<dbReference type="RefSeq" id="WP_248667826.1">
    <property type="nucleotide sequence ID" value="NZ_JALPRX010000065.1"/>
</dbReference>
<dbReference type="GO" id="GO:0030288">
    <property type="term" value="C:outer membrane-bounded periplasmic space"/>
    <property type="evidence" value="ECO:0007669"/>
    <property type="project" value="TreeGrafter"/>
</dbReference>